<dbReference type="AlphaFoldDB" id="A0A1I2K8I4"/>
<proteinExistence type="predicted"/>
<gene>
    <name evidence="2" type="ORF">SAMN04488025_10171</name>
</gene>
<reference evidence="2 3" key="1">
    <citation type="submission" date="2016-10" db="EMBL/GenBank/DDBJ databases">
        <authorList>
            <person name="de Groot N.N."/>
        </authorList>
    </citation>
    <scope>NUCLEOTIDE SEQUENCE [LARGE SCALE GENOMIC DNA]</scope>
    <source>
        <strain evidence="2 3">DSM 44945</strain>
    </source>
</reference>
<dbReference type="CDD" id="cd21141">
    <property type="entry name" value="Cas6_III-like"/>
    <property type="match status" value="1"/>
</dbReference>
<dbReference type="RefSeq" id="WP_092035345.1">
    <property type="nucleotide sequence ID" value="NZ_FOOK01000001.1"/>
</dbReference>
<accession>A0A1I2K8I4</accession>
<evidence type="ECO:0000313" key="3">
    <source>
        <dbReference type="Proteomes" id="UP000198661"/>
    </source>
</evidence>
<sequence length="254" mass="29671">MYRLCLKVDSPAPFRGNPVGVLSRRFHAFVLKALQRESPELSKELHDRRDRQVFSTHLMLKKGEIRIHTPDREVVSCLQRHFLREAEIDLLDWRGTVREVHCQTFDPAWIDERFSAAFTLHFLTPTTFYQRNNYYPLPELKRLFSSAAKAGEIVTGRRVEWETLEPLIYPVRIEDLHVRTERVRFGEFNIIGFKGRMAMSLKALPEESQRMMWRLLAYGSLMGFGYKTAWGLGQTLLDPLEDARAFFQTPKAPA</sequence>
<dbReference type="Gene3D" id="3.30.70.1890">
    <property type="match status" value="1"/>
</dbReference>
<dbReference type="Gene3D" id="3.30.70.1900">
    <property type="match status" value="1"/>
</dbReference>
<dbReference type="InterPro" id="IPR045747">
    <property type="entry name" value="CRISPR-assoc_prot_Cas6_N_sf"/>
</dbReference>
<keyword evidence="3" id="KW-1185">Reference proteome</keyword>
<name>A0A1I2K8I4_9BACL</name>
<dbReference type="InterPro" id="IPR019267">
    <property type="entry name" value="CRISPR-assoc_Cas6_C"/>
</dbReference>
<dbReference type="EMBL" id="FOOK01000001">
    <property type="protein sequence ID" value="SFF63452.1"/>
    <property type="molecule type" value="Genomic_DNA"/>
</dbReference>
<feature type="domain" description="CRISPR-associated protein Cas6 C-terminal" evidence="1">
    <location>
        <begin position="120"/>
        <end position="235"/>
    </location>
</feature>
<organism evidence="2 3">
    <name type="scientific">Planifilum fulgidum</name>
    <dbReference type="NCBI Taxonomy" id="201973"/>
    <lineage>
        <taxon>Bacteria</taxon>
        <taxon>Bacillati</taxon>
        <taxon>Bacillota</taxon>
        <taxon>Bacilli</taxon>
        <taxon>Bacillales</taxon>
        <taxon>Thermoactinomycetaceae</taxon>
        <taxon>Planifilum</taxon>
    </lineage>
</organism>
<evidence type="ECO:0000259" key="1">
    <source>
        <dbReference type="Pfam" id="PF10040"/>
    </source>
</evidence>
<evidence type="ECO:0000313" key="2">
    <source>
        <dbReference type="EMBL" id="SFF63452.1"/>
    </source>
</evidence>
<protein>
    <submittedName>
        <fullName evidence="2">CRISPR-associated endoribonuclease Cas6</fullName>
    </submittedName>
</protein>
<dbReference type="Proteomes" id="UP000198661">
    <property type="component" value="Unassembled WGS sequence"/>
</dbReference>
<dbReference type="OrthoDB" id="425607at2"/>
<dbReference type="STRING" id="201973.SAMN04488025_10171"/>
<dbReference type="Pfam" id="PF10040">
    <property type="entry name" value="CRISPR_Cas6"/>
    <property type="match status" value="1"/>
</dbReference>